<proteinExistence type="predicted"/>
<protein>
    <submittedName>
        <fullName evidence="1">Uncharacterized protein</fullName>
    </submittedName>
</protein>
<evidence type="ECO:0000313" key="2">
    <source>
        <dbReference type="Proteomes" id="UP000091857"/>
    </source>
</evidence>
<comment type="caution">
    <text evidence="1">The sequence shown here is derived from an EMBL/GenBank/DDBJ whole genome shotgun (WGS) entry which is preliminary data.</text>
</comment>
<keyword evidence="2" id="KW-1185">Reference proteome</keyword>
<evidence type="ECO:0000313" key="1">
    <source>
        <dbReference type="EMBL" id="KAG8644028.1"/>
    </source>
</evidence>
<reference evidence="2" key="1">
    <citation type="journal article" date="2016" name="Nat. Biotechnol.">
        <title>Sequencing wild and cultivated cassava and related species reveals extensive interspecific hybridization and genetic diversity.</title>
        <authorList>
            <person name="Bredeson J.V."/>
            <person name="Lyons J.B."/>
            <person name="Prochnik S.E."/>
            <person name="Wu G.A."/>
            <person name="Ha C.M."/>
            <person name="Edsinger-Gonzales E."/>
            <person name="Grimwood J."/>
            <person name="Schmutz J."/>
            <person name="Rabbi I.Y."/>
            <person name="Egesi C."/>
            <person name="Nauluvula P."/>
            <person name="Lebot V."/>
            <person name="Ndunguru J."/>
            <person name="Mkamilo G."/>
            <person name="Bart R.S."/>
            <person name="Setter T.L."/>
            <person name="Gleadow R.M."/>
            <person name="Kulakow P."/>
            <person name="Ferguson M.E."/>
            <person name="Rounsley S."/>
            <person name="Rokhsar D.S."/>
        </authorList>
    </citation>
    <scope>NUCLEOTIDE SEQUENCE [LARGE SCALE GENOMIC DNA]</scope>
    <source>
        <strain evidence="2">cv. AM560-2</strain>
    </source>
</reference>
<dbReference type="EMBL" id="CM004397">
    <property type="protein sequence ID" value="KAG8644028.1"/>
    <property type="molecule type" value="Genomic_DNA"/>
</dbReference>
<name>A0ACB7GWZ7_MANES</name>
<organism evidence="1 2">
    <name type="scientific">Manihot esculenta</name>
    <name type="common">Cassava</name>
    <name type="synonym">Jatropha manihot</name>
    <dbReference type="NCBI Taxonomy" id="3983"/>
    <lineage>
        <taxon>Eukaryota</taxon>
        <taxon>Viridiplantae</taxon>
        <taxon>Streptophyta</taxon>
        <taxon>Embryophyta</taxon>
        <taxon>Tracheophyta</taxon>
        <taxon>Spermatophyta</taxon>
        <taxon>Magnoliopsida</taxon>
        <taxon>eudicotyledons</taxon>
        <taxon>Gunneridae</taxon>
        <taxon>Pentapetalae</taxon>
        <taxon>rosids</taxon>
        <taxon>fabids</taxon>
        <taxon>Malpighiales</taxon>
        <taxon>Euphorbiaceae</taxon>
        <taxon>Crotonoideae</taxon>
        <taxon>Manihoteae</taxon>
        <taxon>Manihot</taxon>
    </lineage>
</organism>
<gene>
    <name evidence="1" type="ORF">MANES_11G091690v8</name>
</gene>
<sequence>MTLKTKAIVPAHGTTSLSQTVDSKDLSNPLKAVGLPKIQPSHGFYKWYLKPASEFEIEVEYGFNNINPWEVIRKYYPENWWFTPKNILKPQDYYQSILEETGAVKIKHNFDKTYKDVVAYSSIQIKSIMHPKDWPAPNLYTEIAFKKLKKYCSSYNYFDYIDAWTNVFSIQNPTTTHSWLIYFDIQAIKTVTKFPNWFFVWWQSRGITEDILSQELLHIYQYFKTNYKPPQQEKYIPPLMYFCLNFFLPWVYQWYFEFQYVTDLKVSVIVKRHKVKWWGSFRNPTTEESVKQWVIKKAQIPGTSYAGKLTMQEEPIFGAQKAQCQAMLAAAKTPEEYKLICQKMFNQLSTGSSVKLEDEQSSKEEPSVKSSGKSKIKKKSGRRKTKKQSSSETESTASSETSSSSKTSVSSHYDSNEDDCYGVLPPVKIKSKTGKGKKKTKVKKEKKEKIKRKSKKKKDTSSSSSESE</sequence>
<accession>A0ACB7GWZ7</accession>
<dbReference type="Proteomes" id="UP000091857">
    <property type="component" value="Chromosome 11"/>
</dbReference>